<organism evidence="2">
    <name type="scientific">Trypanosoma congolense (strain IL3000)</name>
    <dbReference type="NCBI Taxonomy" id="1068625"/>
    <lineage>
        <taxon>Eukaryota</taxon>
        <taxon>Discoba</taxon>
        <taxon>Euglenozoa</taxon>
        <taxon>Kinetoplastea</taxon>
        <taxon>Metakinetoplastina</taxon>
        <taxon>Trypanosomatida</taxon>
        <taxon>Trypanosomatidae</taxon>
        <taxon>Trypanosoma</taxon>
        <taxon>Nannomonas</taxon>
    </lineage>
</organism>
<reference evidence="2" key="1">
    <citation type="journal article" date="2012" name="Proc. Natl. Acad. Sci. U.S.A.">
        <title>Antigenic diversity is generated by distinct evolutionary mechanisms in African trypanosome species.</title>
        <authorList>
            <person name="Jackson A.P."/>
            <person name="Berry A."/>
            <person name="Aslett M."/>
            <person name="Allison H.C."/>
            <person name="Burton P."/>
            <person name="Vavrova-Anderson J."/>
            <person name="Brown R."/>
            <person name="Browne H."/>
            <person name="Corton N."/>
            <person name="Hauser H."/>
            <person name="Gamble J."/>
            <person name="Gilderthorp R."/>
            <person name="Marcello L."/>
            <person name="McQuillan J."/>
            <person name="Otto T.D."/>
            <person name="Quail M.A."/>
            <person name="Sanders M.J."/>
            <person name="van Tonder A."/>
            <person name="Ginger M.L."/>
            <person name="Field M.C."/>
            <person name="Barry J.D."/>
            <person name="Hertz-Fowler C."/>
            <person name="Berriman M."/>
        </authorList>
    </citation>
    <scope>NUCLEOTIDE SEQUENCE</scope>
    <source>
        <strain evidence="2">IL3000</strain>
    </source>
</reference>
<proteinExistence type="predicted"/>
<dbReference type="AlphaFoldDB" id="G0UNK7"/>
<sequence length="380" mass="41041">MEPKEADLVTQERTWCVNVAVQSFEKEVWTVVMEDLEGIANRQVGSENDGDGGVEPTRRTVLRPCGDNVNRVFQSTGGAIRPDDFFQLLREFNDDRVLVGHVRGVGFGLRPCTPPHEEDGKQNSPAAEGENNDAMHYSLLQPLDPLLSDVLEPALSAVVDDCFNAMVVVYGATQEMKHLGVVGTPAECGLLPKGICMAVNRCSQHRKQSFFTKMTTSKSDPGGSDAALLPASSDVPEEGSADNMRRCFVDAEVSFIAFDKANVVDLLNLDNDSVRLSLETNCSEPRQLNKMDENVGGEDSDCSAPHFPGGVRPRDAYVQNAETVPIRSVNDALKALDAGLEGLGHAVSGGLVPSEIGTSLLYSLTFFTDDGHAATFHILC</sequence>
<dbReference type="VEuPathDB" id="TriTrypDB:TcIL3000_6_2060"/>
<feature type="region of interest" description="Disordered" evidence="1">
    <location>
        <begin position="110"/>
        <end position="130"/>
    </location>
</feature>
<accession>G0UNK7</accession>
<dbReference type="EMBL" id="HE575319">
    <property type="protein sequence ID" value="CCC90967.1"/>
    <property type="molecule type" value="Genomic_DNA"/>
</dbReference>
<dbReference type="Gene3D" id="3.40.850.10">
    <property type="entry name" value="Kinesin motor domain"/>
    <property type="match status" value="1"/>
</dbReference>
<feature type="non-terminal residue" evidence="2">
    <location>
        <position position="380"/>
    </location>
</feature>
<evidence type="ECO:0000313" key="2">
    <source>
        <dbReference type="EMBL" id="CCC90967.1"/>
    </source>
</evidence>
<name>G0UNK7_TRYCI</name>
<dbReference type="InterPro" id="IPR036961">
    <property type="entry name" value="Kinesin_motor_dom_sf"/>
</dbReference>
<gene>
    <name evidence="2" type="ORF">TCIL3000_6_2060</name>
</gene>
<protein>
    <submittedName>
        <fullName evidence="2">Uncharacterized protein TCIL3000_6_2060</fullName>
    </submittedName>
</protein>
<evidence type="ECO:0000256" key="1">
    <source>
        <dbReference type="SAM" id="MobiDB-lite"/>
    </source>
</evidence>